<protein>
    <submittedName>
        <fullName evidence="1">Uncharacterized protein</fullName>
    </submittedName>
</protein>
<evidence type="ECO:0000313" key="1">
    <source>
        <dbReference type="EMBL" id="JAH27119.1"/>
    </source>
</evidence>
<sequence length="52" mass="5876">MGAAECKRCFVCFCFIFLESQMTPPMLLLILGSGYEVFLGFSLNTDLDLTWC</sequence>
<proteinExistence type="predicted"/>
<accession>A0A0E9RDE2</accession>
<dbReference type="EMBL" id="GBXM01081458">
    <property type="protein sequence ID" value="JAH27119.1"/>
    <property type="molecule type" value="Transcribed_RNA"/>
</dbReference>
<organism evidence="1">
    <name type="scientific">Anguilla anguilla</name>
    <name type="common">European freshwater eel</name>
    <name type="synonym">Muraena anguilla</name>
    <dbReference type="NCBI Taxonomy" id="7936"/>
    <lineage>
        <taxon>Eukaryota</taxon>
        <taxon>Metazoa</taxon>
        <taxon>Chordata</taxon>
        <taxon>Craniata</taxon>
        <taxon>Vertebrata</taxon>
        <taxon>Euteleostomi</taxon>
        <taxon>Actinopterygii</taxon>
        <taxon>Neopterygii</taxon>
        <taxon>Teleostei</taxon>
        <taxon>Anguilliformes</taxon>
        <taxon>Anguillidae</taxon>
        <taxon>Anguilla</taxon>
    </lineage>
</organism>
<dbReference type="AlphaFoldDB" id="A0A0E9RDE2"/>
<reference evidence="1" key="2">
    <citation type="journal article" date="2015" name="Fish Shellfish Immunol.">
        <title>Early steps in the European eel (Anguilla anguilla)-Vibrio vulnificus interaction in the gills: Role of the RtxA13 toxin.</title>
        <authorList>
            <person name="Callol A."/>
            <person name="Pajuelo D."/>
            <person name="Ebbesson L."/>
            <person name="Teles M."/>
            <person name="MacKenzie S."/>
            <person name="Amaro C."/>
        </authorList>
    </citation>
    <scope>NUCLEOTIDE SEQUENCE</scope>
</reference>
<reference evidence="1" key="1">
    <citation type="submission" date="2014-11" db="EMBL/GenBank/DDBJ databases">
        <authorList>
            <person name="Amaro Gonzalez C."/>
        </authorList>
    </citation>
    <scope>NUCLEOTIDE SEQUENCE</scope>
</reference>
<name>A0A0E9RDE2_ANGAN</name>